<dbReference type="Gene3D" id="3.20.20.140">
    <property type="entry name" value="Metal-dependent hydrolases"/>
    <property type="match status" value="1"/>
</dbReference>
<sequence>MKYFGLFLLLTCFLTTQAQEQVYFNAKIFTANPQQPYANALAVKGKTIVAVGNYEQVKAKVGDQAKWIDLQGGFVMPGLVDSHNHGIDGGMGLTKANVNDLFLDVDQIHQFALETLKKKEGMTADVLVIYGLNISTWKALDRVIKLFNSGEFKTQPVFLRGSDWHTAWANKAMLKRAGVTKAYLASLTGDDKKYFGVAADGESNGFVSEDGQHKIEAVLEPDTDFSLGAIKAMAYNNGFGITAFLDPSAARLPGPHDNMLAWYQRLEQQGQLTAHIAATVVAEVNADPLPQMAAVKALKQQYNGNNLQVLGFKVFADGVVEHPTHTAALSLPYTGTQSKGVMMMDPEKFARFATLADKENLLVHVHAIGDQAVTETLNGFEAMRKANKSMALPHTITHLQFVQPADFDRFASLNVLASFQLLWALGDETTIDIVKPYVDPSIYQWMYPVRSMLQAGATICGASDWPVSTANPFEAMYYAETRKGALGVLDASQSMPRMAMLYAYTSEAAKALMMENLIGSLQIGKSADFILLDRDVLTVGPESLKATQVLWTVFEGKKVYEFAGK</sequence>
<feature type="chain" id="PRO_5046763127" evidence="1">
    <location>
        <begin position="19"/>
        <end position="565"/>
    </location>
</feature>
<name>A0ABZ0IPW1_9BACT</name>
<evidence type="ECO:0000313" key="4">
    <source>
        <dbReference type="Proteomes" id="UP001302349"/>
    </source>
</evidence>
<feature type="domain" description="Amidohydrolase 3" evidence="2">
    <location>
        <begin position="68"/>
        <end position="560"/>
    </location>
</feature>
<dbReference type="EMBL" id="CP136051">
    <property type="protein sequence ID" value="WOK06395.1"/>
    <property type="molecule type" value="Genomic_DNA"/>
</dbReference>
<dbReference type="EC" id="3.5.-.-" evidence="3"/>
<evidence type="ECO:0000256" key="1">
    <source>
        <dbReference type="SAM" id="SignalP"/>
    </source>
</evidence>
<feature type="signal peptide" evidence="1">
    <location>
        <begin position="1"/>
        <end position="18"/>
    </location>
</feature>
<accession>A0ABZ0IPW1</accession>
<dbReference type="Gene3D" id="2.30.40.10">
    <property type="entry name" value="Urease, subunit C, domain 1"/>
    <property type="match status" value="1"/>
</dbReference>
<keyword evidence="3" id="KW-0378">Hydrolase</keyword>
<dbReference type="CDD" id="cd01300">
    <property type="entry name" value="YtcJ_like"/>
    <property type="match status" value="1"/>
</dbReference>
<dbReference type="SUPFAM" id="SSF51338">
    <property type="entry name" value="Composite domain of metallo-dependent hydrolases"/>
    <property type="match status" value="1"/>
</dbReference>
<dbReference type="InterPro" id="IPR013108">
    <property type="entry name" value="Amidohydro_3"/>
</dbReference>
<dbReference type="SUPFAM" id="SSF51556">
    <property type="entry name" value="Metallo-dependent hydrolases"/>
    <property type="match status" value="1"/>
</dbReference>
<organism evidence="3 4">
    <name type="scientific">Imperialibacter roseus</name>
    <dbReference type="NCBI Taxonomy" id="1324217"/>
    <lineage>
        <taxon>Bacteria</taxon>
        <taxon>Pseudomonadati</taxon>
        <taxon>Bacteroidota</taxon>
        <taxon>Cytophagia</taxon>
        <taxon>Cytophagales</taxon>
        <taxon>Flammeovirgaceae</taxon>
        <taxon>Imperialibacter</taxon>
    </lineage>
</organism>
<gene>
    <name evidence="3" type="ORF">RT717_25295</name>
</gene>
<dbReference type="Gene3D" id="3.10.310.70">
    <property type="match status" value="1"/>
</dbReference>
<keyword evidence="1" id="KW-0732">Signal</keyword>
<evidence type="ECO:0000313" key="3">
    <source>
        <dbReference type="EMBL" id="WOK06395.1"/>
    </source>
</evidence>
<dbReference type="PANTHER" id="PTHR22642:SF2">
    <property type="entry name" value="PROTEIN LONG AFTER FAR-RED 3"/>
    <property type="match status" value="1"/>
</dbReference>
<keyword evidence="4" id="KW-1185">Reference proteome</keyword>
<proteinExistence type="predicted"/>
<dbReference type="Pfam" id="PF07969">
    <property type="entry name" value="Amidohydro_3"/>
    <property type="match status" value="1"/>
</dbReference>
<dbReference type="InterPro" id="IPR033932">
    <property type="entry name" value="YtcJ-like"/>
</dbReference>
<dbReference type="GO" id="GO:0016787">
    <property type="term" value="F:hydrolase activity"/>
    <property type="evidence" value="ECO:0007669"/>
    <property type="project" value="UniProtKB-KW"/>
</dbReference>
<dbReference type="RefSeq" id="WP_317489119.1">
    <property type="nucleotide sequence ID" value="NZ_CP136051.1"/>
</dbReference>
<evidence type="ECO:0000259" key="2">
    <source>
        <dbReference type="Pfam" id="PF07969"/>
    </source>
</evidence>
<dbReference type="InterPro" id="IPR032466">
    <property type="entry name" value="Metal_Hydrolase"/>
</dbReference>
<dbReference type="InterPro" id="IPR011059">
    <property type="entry name" value="Metal-dep_hydrolase_composite"/>
</dbReference>
<reference evidence="3 4" key="1">
    <citation type="journal article" date="2023" name="Microbiol. Resour. Announc.">
        <title>Complete Genome Sequence of Imperialibacter roseus strain P4T.</title>
        <authorList>
            <person name="Tizabi D.R."/>
            <person name="Bachvaroff T."/>
            <person name="Hill R.T."/>
        </authorList>
    </citation>
    <scope>NUCLEOTIDE SEQUENCE [LARGE SCALE GENOMIC DNA]</scope>
    <source>
        <strain evidence="3 4">P4T</strain>
    </source>
</reference>
<dbReference type="Proteomes" id="UP001302349">
    <property type="component" value="Chromosome"/>
</dbReference>
<dbReference type="PANTHER" id="PTHR22642">
    <property type="entry name" value="IMIDAZOLONEPROPIONASE"/>
    <property type="match status" value="1"/>
</dbReference>
<protein>
    <submittedName>
        <fullName evidence="3">Amidohydrolase</fullName>
        <ecNumber evidence="3">3.5.-.-</ecNumber>
    </submittedName>
</protein>